<dbReference type="InterPro" id="IPR031756">
    <property type="entry name" value="BGBP_N"/>
</dbReference>
<evidence type="ECO:0000256" key="2">
    <source>
        <dbReference type="SAM" id="SignalP"/>
    </source>
</evidence>
<evidence type="ECO:0000256" key="1">
    <source>
        <dbReference type="SAM" id="MobiDB-lite"/>
    </source>
</evidence>
<dbReference type="AlphaFoldDB" id="A0A2M4BS71"/>
<accession>A0A2M4BS71</accession>
<evidence type="ECO:0000313" key="4">
    <source>
        <dbReference type="EMBL" id="MBW55909.1"/>
    </source>
</evidence>
<dbReference type="Pfam" id="PF15886">
    <property type="entry name" value="CBM39"/>
    <property type="match status" value="1"/>
</dbReference>
<feature type="compositionally biased region" description="Basic residues" evidence="1">
    <location>
        <begin position="46"/>
        <end position="59"/>
    </location>
</feature>
<name>A0A2M4BS71_9DIPT</name>
<dbReference type="GO" id="GO:0030246">
    <property type="term" value="F:carbohydrate binding"/>
    <property type="evidence" value="ECO:0007669"/>
    <property type="project" value="InterPro"/>
</dbReference>
<evidence type="ECO:0000259" key="3">
    <source>
        <dbReference type="PROSITE" id="PS51969"/>
    </source>
</evidence>
<reference evidence="4" key="1">
    <citation type="submission" date="2018-01" db="EMBL/GenBank/DDBJ databases">
        <title>An insight into the sialome of Amazonian anophelines.</title>
        <authorList>
            <person name="Ribeiro J.M."/>
            <person name="Scarpassa V."/>
            <person name="Calvo E."/>
        </authorList>
    </citation>
    <scope>NUCLEOTIDE SEQUENCE</scope>
    <source>
        <tissue evidence="4">Salivary glands</tissue>
    </source>
</reference>
<feature type="domain" description="CBM39" evidence="3">
    <location>
        <begin position="62"/>
        <end position="164"/>
    </location>
</feature>
<organism evidence="4">
    <name type="scientific">Anopheles marajoara</name>
    <dbReference type="NCBI Taxonomy" id="58244"/>
    <lineage>
        <taxon>Eukaryota</taxon>
        <taxon>Metazoa</taxon>
        <taxon>Ecdysozoa</taxon>
        <taxon>Arthropoda</taxon>
        <taxon>Hexapoda</taxon>
        <taxon>Insecta</taxon>
        <taxon>Pterygota</taxon>
        <taxon>Neoptera</taxon>
        <taxon>Endopterygota</taxon>
        <taxon>Diptera</taxon>
        <taxon>Nematocera</taxon>
        <taxon>Culicoidea</taxon>
        <taxon>Culicidae</taxon>
        <taxon>Anophelinae</taxon>
        <taxon>Anopheles</taxon>
    </lineage>
</organism>
<feature type="signal peptide" evidence="2">
    <location>
        <begin position="1"/>
        <end position="24"/>
    </location>
</feature>
<keyword evidence="2" id="KW-0732">Signal</keyword>
<feature type="region of interest" description="Disordered" evidence="1">
    <location>
        <begin position="195"/>
        <end position="214"/>
    </location>
</feature>
<proteinExistence type="predicted"/>
<feature type="compositionally biased region" description="Basic and acidic residues" evidence="1">
    <location>
        <begin position="204"/>
        <end position="213"/>
    </location>
</feature>
<dbReference type="Gene3D" id="2.60.40.2140">
    <property type="entry name" value="Beta-1,3-glucan-recognition protein, N-terminal domain"/>
    <property type="match status" value="1"/>
</dbReference>
<dbReference type="PROSITE" id="PS51969">
    <property type="entry name" value="CBM39"/>
    <property type="match status" value="1"/>
</dbReference>
<dbReference type="InterPro" id="IPR043030">
    <property type="entry name" value="BGBP_N_sf"/>
</dbReference>
<dbReference type="EMBL" id="GGFJ01006768">
    <property type="protein sequence ID" value="MBW55909.1"/>
    <property type="molecule type" value="Transcribed_RNA"/>
</dbReference>
<protein>
    <submittedName>
        <fullName evidence="4">Putative secreted protein</fullName>
    </submittedName>
</protein>
<feature type="chain" id="PRO_5014669563" evidence="2">
    <location>
        <begin position="25"/>
        <end position="358"/>
    </location>
</feature>
<feature type="region of interest" description="Disordered" evidence="1">
    <location>
        <begin position="30"/>
        <end position="59"/>
    </location>
</feature>
<sequence>MNHRVHFALAALVAIATILTGTVAHRHWNSNNNNNFHHGRHDGNRHQHHHHHHHNHRHGRWYPSVVPTFEIYDPKGLEVYIADRNQTAEYFAIAVYINAANTSDDVPAVLQNTTTVVYGKFIVQDSSVIIKPGDIVTYKAQIGFQNGKNSTIVHRFYVRYDMIRRNCTCDEGSPATTFATSTAPTYVQPTGAPIVPRGSAESTVDSHDERSDDQYECEIDPDTNLCKSRLLIDERFSPDKLEATPLANRERQVLEGIIDLLQNQCGYESRTNYLTLAVPSQDESLVSDPVQYVQQKLSTTRELQQLVKQGVRVAQLDSDIVVFEMRTPLDKLKLLYLCKEANIQAVQDYDSTPVIEVV</sequence>